<dbReference type="Gene3D" id="3.40.50.1820">
    <property type="entry name" value="alpha/beta hydrolase"/>
    <property type="match status" value="1"/>
</dbReference>
<evidence type="ECO:0000313" key="1">
    <source>
        <dbReference type="EMBL" id="CDX26990.1"/>
    </source>
</evidence>
<dbReference type="PANTHER" id="PTHR36513:SF1">
    <property type="entry name" value="TRANSMEMBRANE PROTEIN"/>
    <property type="match status" value="1"/>
</dbReference>
<dbReference type="InterPro" id="IPR010297">
    <property type="entry name" value="DUF900_hydrolase"/>
</dbReference>
<evidence type="ECO:0008006" key="3">
    <source>
        <dbReference type="Google" id="ProtNLM"/>
    </source>
</evidence>
<reference evidence="1 2" key="1">
    <citation type="submission" date="2014-08" db="EMBL/GenBank/DDBJ databases">
        <authorList>
            <person name="Moulin Lionel"/>
        </authorList>
    </citation>
    <scope>NUCLEOTIDE SEQUENCE [LARGE SCALE GENOMIC DNA]</scope>
</reference>
<organism evidence="1 2">
    <name type="scientific">Mesorhizobium plurifarium</name>
    <dbReference type="NCBI Taxonomy" id="69974"/>
    <lineage>
        <taxon>Bacteria</taxon>
        <taxon>Pseudomonadati</taxon>
        <taxon>Pseudomonadota</taxon>
        <taxon>Alphaproteobacteria</taxon>
        <taxon>Hyphomicrobiales</taxon>
        <taxon>Phyllobacteriaceae</taxon>
        <taxon>Mesorhizobium</taxon>
    </lineage>
</organism>
<dbReference type="Pfam" id="PF05990">
    <property type="entry name" value="DUF900"/>
    <property type="match status" value="1"/>
</dbReference>
<dbReference type="InterPro" id="IPR014586">
    <property type="entry name" value="UCP033909"/>
</dbReference>
<protein>
    <recommendedName>
        <fullName evidence="3">Alpha/beta fold hydrolase</fullName>
    </recommendedName>
</protein>
<dbReference type="EMBL" id="CCNB01000004">
    <property type="protein sequence ID" value="CDX26990.1"/>
    <property type="molecule type" value="Genomic_DNA"/>
</dbReference>
<dbReference type="PANTHER" id="PTHR36513">
    <property type="entry name" value="ABC TRANSMEMBRANE TYPE-1 DOMAIN-CONTAINING PROTEIN"/>
    <property type="match status" value="1"/>
</dbReference>
<evidence type="ECO:0000313" key="2">
    <source>
        <dbReference type="Proteomes" id="UP000046373"/>
    </source>
</evidence>
<dbReference type="Proteomes" id="UP000046373">
    <property type="component" value="Unassembled WGS sequence"/>
</dbReference>
<name>A0A090EAL3_MESPL</name>
<gene>
    <name evidence="1" type="ORF">MPLDJ20_120188</name>
</gene>
<proteinExistence type="predicted"/>
<dbReference type="InterPro" id="IPR029058">
    <property type="entry name" value="AB_hydrolase_fold"/>
</dbReference>
<sequence length="413" mass="44128">MDFELDPAALWLYRSNREFAALGGPRVTVHVKIVVGLAFALALAGCAGPTHDLLNRKAVAAPASDIAARHEIFVATTRQQATKDPRQVFDGDRSLTTSYARVDVTVPKIHQVGAIERAKGSADSNPAKQFTATDVVHYGDARQFAKAVGADVSMRGDRALVFVHGFNNGFDDGVYRITQIAHDTKYPGTPVLFSWASSAKATGYIYDKDSSTAARDDLEATLRMLAKTRVKSIDIIAHSMGTWLTMEALRQLAITGDRDLGGKLGYVILASPDIDVDVFKKQMIRYGKPDKPFAILLSGDDRALKLSSFISGDKPRVGDYGNAADLANYGVTVVDLTQAKGGDGGLNHAKFADNPFLVQLLGNRLRTPAGLASDEPDPTQLNNIGQGLGKAVGSVAEVVITTPFKVLTIATGG</sequence>
<dbReference type="PIRSF" id="PIRSF033909">
    <property type="entry name" value="UCP033909"/>
    <property type="match status" value="1"/>
</dbReference>
<dbReference type="AlphaFoldDB" id="A0A090EAL3"/>
<dbReference type="SUPFAM" id="SSF53474">
    <property type="entry name" value="alpha/beta-Hydrolases"/>
    <property type="match status" value="1"/>
</dbReference>
<accession>A0A090EAL3</accession>